<organism evidence="1 2">
    <name type="scientific">Hymenobacter humi</name>
    <dbReference type="NCBI Taxonomy" id="1411620"/>
    <lineage>
        <taxon>Bacteria</taxon>
        <taxon>Pseudomonadati</taxon>
        <taxon>Bacteroidota</taxon>
        <taxon>Cytophagia</taxon>
        <taxon>Cytophagales</taxon>
        <taxon>Hymenobacteraceae</taxon>
        <taxon>Hymenobacter</taxon>
    </lineage>
</organism>
<protein>
    <recommendedName>
        <fullName evidence="3">WXG100 family type VII secretion target</fullName>
    </recommendedName>
</protein>
<name>A0ABW2U6Y1_9BACT</name>
<dbReference type="RefSeq" id="WP_380204367.1">
    <property type="nucleotide sequence ID" value="NZ_JBHTEK010000001.1"/>
</dbReference>
<sequence length="95" mass="10219">MTEADQKIIDASLAHVRTLHTNMSSMWDGDTLASFYYNVISGTMARNNPDVARALMAMLSEVYENTAKSRVELGKLTAGFDSTAPSQAAASSEGE</sequence>
<evidence type="ECO:0000313" key="2">
    <source>
        <dbReference type="Proteomes" id="UP001596513"/>
    </source>
</evidence>
<proteinExistence type="predicted"/>
<accession>A0ABW2U6Y1</accession>
<evidence type="ECO:0000313" key="1">
    <source>
        <dbReference type="EMBL" id="MFC7668829.1"/>
    </source>
</evidence>
<evidence type="ECO:0008006" key="3">
    <source>
        <dbReference type="Google" id="ProtNLM"/>
    </source>
</evidence>
<reference evidence="2" key="1">
    <citation type="journal article" date="2019" name="Int. J. Syst. Evol. Microbiol.">
        <title>The Global Catalogue of Microorganisms (GCM) 10K type strain sequencing project: providing services to taxonomists for standard genome sequencing and annotation.</title>
        <authorList>
            <consortium name="The Broad Institute Genomics Platform"/>
            <consortium name="The Broad Institute Genome Sequencing Center for Infectious Disease"/>
            <person name="Wu L."/>
            <person name="Ma J."/>
        </authorList>
    </citation>
    <scope>NUCLEOTIDE SEQUENCE [LARGE SCALE GENOMIC DNA]</scope>
    <source>
        <strain evidence="2">JCM 19635</strain>
    </source>
</reference>
<dbReference type="EMBL" id="JBHTEK010000001">
    <property type="protein sequence ID" value="MFC7668829.1"/>
    <property type="molecule type" value="Genomic_DNA"/>
</dbReference>
<gene>
    <name evidence="1" type="ORF">ACFQT0_16740</name>
</gene>
<comment type="caution">
    <text evidence="1">The sequence shown here is derived from an EMBL/GenBank/DDBJ whole genome shotgun (WGS) entry which is preliminary data.</text>
</comment>
<keyword evidence="2" id="KW-1185">Reference proteome</keyword>
<dbReference type="Proteomes" id="UP001596513">
    <property type="component" value="Unassembled WGS sequence"/>
</dbReference>